<dbReference type="Proteomes" id="UP000223527">
    <property type="component" value="Unassembled WGS sequence"/>
</dbReference>
<dbReference type="InterPro" id="IPR017871">
    <property type="entry name" value="ABC_transporter-like_CS"/>
</dbReference>
<dbReference type="GO" id="GO:0043190">
    <property type="term" value="C:ATP-binding cassette (ABC) transporter complex"/>
    <property type="evidence" value="ECO:0007669"/>
    <property type="project" value="InterPro"/>
</dbReference>
<dbReference type="EMBL" id="PDNU01000017">
    <property type="protein sequence ID" value="PHK94894.1"/>
    <property type="molecule type" value="Genomic_DNA"/>
</dbReference>
<accession>A0A2C7ACU0</accession>
<dbReference type="GO" id="GO:0015417">
    <property type="term" value="F:ABC-type polyamine transporter activity"/>
    <property type="evidence" value="ECO:0007669"/>
    <property type="project" value="UniProtKB-EC"/>
</dbReference>
<dbReference type="GO" id="GO:0005524">
    <property type="term" value="F:ATP binding"/>
    <property type="evidence" value="ECO:0007669"/>
    <property type="project" value="UniProtKB-KW"/>
</dbReference>
<comment type="catalytic activity">
    <reaction evidence="7">
        <text>ATP + H2O + polyamine-[polyamine-binding protein]Side 1 = ADP + phosphate + polyamineSide 2 + [polyamine-binding protein]Side 1.</text>
        <dbReference type="EC" id="7.6.2.11"/>
    </reaction>
</comment>
<protein>
    <recommendedName>
        <fullName evidence="7">Spermidine/putrescine import ATP-binding protein PotA</fullName>
        <ecNumber evidence="7">7.6.2.11</ecNumber>
    </recommendedName>
</protein>
<gene>
    <name evidence="7" type="primary">potA</name>
    <name evidence="9" type="ORF">CR162_10670</name>
</gene>
<proteinExistence type="inferred from homology"/>
<keyword evidence="6 7" id="KW-0472">Membrane</keyword>
<reference evidence="9 10" key="1">
    <citation type="submission" date="2017-10" db="EMBL/GenBank/DDBJ databases">
        <authorList>
            <person name="Banno H."/>
            <person name="Chua N.-H."/>
        </authorList>
    </citation>
    <scope>NUCLEOTIDE SEQUENCE [LARGE SCALE GENOMIC DNA]</scope>
    <source>
        <strain evidence="9 10">YW11</strain>
    </source>
</reference>
<evidence type="ECO:0000256" key="4">
    <source>
        <dbReference type="ARBA" id="ARBA00022840"/>
    </source>
</evidence>
<dbReference type="InterPro" id="IPR005893">
    <property type="entry name" value="PotA-like"/>
</dbReference>
<dbReference type="SUPFAM" id="SSF50331">
    <property type="entry name" value="MOP-like"/>
    <property type="match status" value="1"/>
</dbReference>
<sequence>MAEPLVRFEGVRKAYGAAASGYAVQRLDLDVEKGELLTLLGPSGSGKTTTLMLLAGFEMPSEGRILLGGRDIARLPPHKRGIGVVFQSYALFPHMSVAENVAFSLEVRGVPKPERARRVERALSMVRLETFGERRPAQLSGGQQQRIALARAMVFEPPIVLLDEPLGALDKALREEMQYEIRSLHQRLGLTMMYVTHDQQEALTLSDRIAVFEGGRIRQLAPPRRLYEQPENAFVAGFVGENNRLPGTVRSHPEGEGRDRAIRVMLDGGTEVLARPVDAGAPGSRCVVAVRPERVAVAAILASEMGEDALSARLAEVIFQGDHVRLRLSLGDGAEVVAKRPVGGGMMPEPGTLVSVAWDPAHAHAFAAGG</sequence>
<dbReference type="InterPro" id="IPR013611">
    <property type="entry name" value="Transp-assoc_OB_typ2"/>
</dbReference>
<dbReference type="OrthoDB" id="9802264at2"/>
<evidence type="ECO:0000256" key="7">
    <source>
        <dbReference type="RuleBase" id="RU364083"/>
    </source>
</evidence>
<dbReference type="Pfam" id="PF08402">
    <property type="entry name" value="TOBE_2"/>
    <property type="match status" value="1"/>
</dbReference>
<dbReference type="PROSITE" id="PS00211">
    <property type="entry name" value="ABC_TRANSPORTER_1"/>
    <property type="match status" value="1"/>
</dbReference>
<dbReference type="InterPro" id="IPR008995">
    <property type="entry name" value="Mo/tungstate-bd_C_term_dom"/>
</dbReference>
<dbReference type="InterPro" id="IPR027417">
    <property type="entry name" value="P-loop_NTPase"/>
</dbReference>
<comment type="function">
    <text evidence="7">Part of the ABC transporter complex PotABCD involved in spermidine/putrescine import. Responsible for energy coupling to the transport system.</text>
</comment>
<dbReference type="InterPro" id="IPR003439">
    <property type="entry name" value="ABC_transporter-like_ATP-bd"/>
</dbReference>
<evidence type="ECO:0000256" key="6">
    <source>
        <dbReference type="ARBA" id="ARBA00023136"/>
    </source>
</evidence>
<keyword evidence="4 7" id="KW-0067">ATP-binding</keyword>
<keyword evidence="3 7" id="KW-0547">Nucleotide-binding</keyword>
<keyword evidence="1 7" id="KW-0813">Transport</keyword>
<dbReference type="GO" id="GO:0016887">
    <property type="term" value="F:ATP hydrolysis activity"/>
    <property type="evidence" value="ECO:0007669"/>
    <property type="project" value="InterPro"/>
</dbReference>
<dbReference type="InterPro" id="IPR003593">
    <property type="entry name" value="AAA+_ATPase"/>
</dbReference>
<keyword evidence="2 7" id="KW-1003">Cell membrane</keyword>
<dbReference type="Gene3D" id="3.40.50.300">
    <property type="entry name" value="P-loop containing nucleotide triphosphate hydrolases"/>
    <property type="match status" value="1"/>
</dbReference>
<dbReference type="PANTHER" id="PTHR42781">
    <property type="entry name" value="SPERMIDINE/PUTRESCINE IMPORT ATP-BINDING PROTEIN POTA"/>
    <property type="match status" value="1"/>
</dbReference>
<dbReference type="FunFam" id="3.40.50.300:FF:000133">
    <property type="entry name" value="Spermidine/putrescine import ATP-binding protein PotA"/>
    <property type="match status" value="1"/>
</dbReference>
<dbReference type="Gene3D" id="2.40.50.100">
    <property type="match status" value="1"/>
</dbReference>
<evidence type="ECO:0000256" key="2">
    <source>
        <dbReference type="ARBA" id="ARBA00022475"/>
    </source>
</evidence>
<name>A0A2C7ACU0_9PROT</name>
<dbReference type="PROSITE" id="PS50893">
    <property type="entry name" value="ABC_TRANSPORTER_2"/>
    <property type="match status" value="1"/>
</dbReference>
<evidence type="ECO:0000313" key="10">
    <source>
        <dbReference type="Proteomes" id="UP000223527"/>
    </source>
</evidence>
<feature type="domain" description="ABC transporter" evidence="8">
    <location>
        <begin position="6"/>
        <end position="239"/>
    </location>
</feature>
<comment type="subunit">
    <text evidence="7">The complex is composed of two ATP-binding proteins (PotA), two transmembrane proteins (PotB and PotC) and a solute-binding protein (PotD).</text>
</comment>
<evidence type="ECO:0000256" key="3">
    <source>
        <dbReference type="ARBA" id="ARBA00022741"/>
    </source>
</evidence>
<comment type="caution">
    <text evidence="9">The sequence shown here is derived from an EMBL/GenBank/DDBJ whole genome shotgun (WGS) entry which is preliminary data.</text>
</comment>
<dbReference type="SMART" id="SM00382">
    <property type="entry name" value="AAA"/>
    <property type="match status" value="1"/>
</dbReference>
<dbReference type="EC" id="7.6.2.11" evidence="7"/>
<evidence type="ECO:0000256" key="1">
    <source>
        <dbReference type="ARBA" id="ARBA00022448"/>
    </source>
</evidence>
<keyword evidence="10" id="KW-1185">Reference proteome</keyword>
<dbReference type="GO" id="GO:0015847">
    <property type="term" value="P:putrescine transport"/>
    <property type="evidence" value="ECO:0007669"/>
    <property type="project" value="UniProtKB-ARBA"/>
</dbReference>
<comment type="similarity">
    <text evidence="7">Belongs to the ABC transporter superfamily. Spermidine/putrescine importer (TC 3.A.1.11.1) family.</text>
</comment>
<dbReference type="SUPFAM" id="SSF52540">
    <property type="entry name" value="P-loop containing nucleoside triphosphate hydrolases"/>
    <property type="match status" value="1"/>
</dbReference>
<organism evidence="9 10">
    <name type="scientific">Teichococcus rhizosphaerae</name>
    <dbReference type="NCBI Taxonomy" id="1335062"/>
    <lineage>
        <taxon>Bacteria</taxon>
        <taxon>Pseudomonadati</taxon>
        <taxon>Pseudomonadota</taxon>
        <taxon>Alphaproteobacteria</taxon>
        <taxon>Acetobacterales</taxon>
        <taxon>Roseomonadaceae</taxon>
        <taxon>Roseomonas</taxon>
    </lineage>
</organism>
<evidence type="ECO:0000313" key="9">
    <source>
        <dbReference type="EMBL" id="PHK94894.1"/>
    </source>
</evidence>
<dbReference type="InterPro" id="IPR050093">
    <property type="entry name" value="ABC_SmlMolc_Importer"/>
</dbReference>
<evidence type="ECO:0000259" key="8">
    <source>
        <dbReference type="PROSITE" id="PS50893"/>
    </source>
</evidence>
<keyword evidence="5 7" id="KW-1278">Translocase</keyword>
<dbReference type="Pfam" id="PF00005">
    <property type="entry name" value="ABC_tran"/>
    <property type="match status" value="1"/>
</dbReference>
<dbReference type="PANTHER" id="PTHR42781:SF6">
    <property type="entry name" value="SPERMIDINE_PUTRESCINE IMPORT ATP-BINDING PROTEIN POTA"/>
    <property type="match status" value="1"/>
</dbReference>
<evidence type="ECO:0000256" key="5">
    <source>
        <dbReference type="ARBA" id="ARBA00022967"/>
    </source>
</evidence>
<dbReference type="AlphaFoldDB" id="A0A2C7ACU0"/>
<dbReference type="NCBIfam" id="TIGR01187">
    <property type="entry name" value="potA"/>
    <property type="match status" value="1"/>
</dbReference>